<dbReference type="PANTHER" id="PTHR47947:SF26">
    <property type="entry name" value="CYTOCHROME P450"/>
    <property type="match status" value="1"/>
</dbReference>
<name>A0A2P6PYF5_ROSCH</name>
<evidence type="ECO:0000256" key="3">
    <source>
        <dbReference type="ARBA" id="ARBA00010617"/>
    </source>
</evidence>
<comment type="cofactor">
    <cofactor evidence="1 12">
        <name>heme</name>
        <dbReference type="ChEBI" id="CHEBI:30413"/>
    </cofactor>
</comment>
<keyword evidence="9 12" id="KW-0408">Iron</keyword>
<evidence type="ECO:0000313" key="15">
    <source>
        <dbReference type="EMBL" id="PRQ26954.1"/>
    </source>
</evidence>
<comment type="subcellular location">
    <subcellularLocation>
        <location evidence="2">Membrane</location>
    </subcellularLocation>
</comment>
<dbReference type="SUPFAM" id="SSF48264">
    <property type="entry name" value="Cytochrome P450"/>
    <property type="match status" value="1"/>
</dbReference>
<evidence type="ECO:0000256" key="12">
    <source>
        <dbReference type="PIRSR" id="PIRSR602401-1"/>
    </source>
</evidence>
<dbReference type="EMBL" id="PDCK01000044">
    <property type="protein sequence ID" value="PRQ26954.1"/>
    <property type="molecule type" value="Genomic_DNA"/>
</dbReference>
<proteinExistence type="inferred from homology"/>
<feature type="transmembrane region" description="Helical" evidence="14">
    <location>
        <begin position="27"/>
        <end position="47"/>
    </location>
</feature>
<evidence type="ECO:0000256" key="6">
    <source>
        <dbReference type="ARBA" id="ARBA00022723"/>
    </source>
</evidence>
<dbReference type="STRING" id="74649.A0A2P6PYF5"/>
<dbReference type="OrthoDB" id="2789670at2759"/>
<sequence length="555" mass="63205">MRLLCLSFISFQIPIHLMEFPLQYLSSSPSTILGFLLFILSLLLWITKISNNNAARKRGAPEAAGAWPLVGHLPLLGGSLPPHITLGNMADKYGPLFTIKLGVHRSLIVSSWDMAKGCLTTNDRVFANRPKLLVSEVMGYNYAMIGFSPYGPYWRQMRKVATLELLSNYRLENLRHVRESEVKACTKNIYDLWRQNKSSDHVLVDMKRWFGDVTMNTMFRMVIGKRFLIEASSEREKEENERFRKALREFFRLAGEFVMADAVPFLRWLDLGGHEKAMKKTAKELDHVLERWLEEHKLKRSTNSTSTSLEPDDFMDMMLSVLDDSILEFRGYTTADTINKATCLALILGGTDTTTVTLTWALSLLVNNPLILKKAQNELDTKVGRNRQVNESDVKNLVYLQAIIKETLRLYPAVPLLAPHESTEDCTVGNYHVPAKTRLIVNIWKLHRDPNVWLDPCIFQPERFLTSHEDFDVRGQNFELIPFGSGRRICPGISLALQVIELTLAHLLHGFEITAPSDEPVDMSETVGLTNMKATPLEVLLRPRLPADIYEYVSL</sequence>
<evidence type="ECO:0000256" key="10">
    <source>
        <dbReference type="ARBA" id="ARBA00023033"/>
    </source>
</evidence>
<organism evidence="15 16">
    <name type="scientific">Rosa chinensis</name>
    <name type="common">China rose</name>
    <dbReference type="NCBI Taxonomy" id="74649"/>
    <lineage>
        <taxon>Eukaryota</taxon>
        <taxon>Viridiplantae</taxon>
        <taxon>Streptophyta</taxon>
        <taxon>Embryophyta</taxon>
        <taxon>Tracheophyta</taxon>
        <taxon>Spermatophyta</taxon>
        <taxon>Magnoliopsida</taxon>
        <taxon>eudicotyledons</taxon>
        <taxon>Gunneridae</taxon>
        <taxon>Pentapetalae</taxon>
        <taxon>rosids</taxon>
        <taxon>fabids</taxon>
        <taxon>Rosales</taxon>
        <taxon>Rosaceae</taxon>
        <taxon>Rosoideae</taxon>
        <taxon>Rosoideae incertae sedis</taxon>
        <taxon>Rosa</taxon>
    </lineage>
</organism>
<evidence type="ECO:0000256" key="1">
    <source>
        <dbReference type="ARBA" id="ARBA00001971"/>
    </source>
</evidence>
<keyword evidence="11 14" id="KW-0472">Membrane</keyword>
<dbReference type="PRINTS" id="PR00385">
    <property type="entry name" value="P450"/>
</dbReference>
<dbReference type="InterPro" id="IPR001128">
    <property type="entry name" value="Cyt_P450"/>
</dbReference>
<dbReference type="OMA" id="NADEMAY"/>
<dbReference type="FunFam" id="1.10.630.10:FF:000026">
    <property type="entry name" value="Cytochrome P450 82C4"/>
    <property type="match status" value="1"/>
</dbReference>
<dbReference type="InterPro" id="IPR017972">
    <property type="entry name" value="Cyt_P450_CS"/>
</dbReference>
<comment type="caution">
    <text evidence="15">The sequence shown here is derived from an EMBL/GenBank/DDBJ whole genome shotgun (WGS) entry which is preliminary data.</text>
</comment>
<dbReference type="PROSITE" id="PS00086">
    <property type="entry name" value="CYTOCHROME_P450"/>
    <property type="match status" value="1"/>
</dbReference>
<evidence type="ECO:0000256" key="5">
    <source>
        <dbReference type="ARBA" id="ARBA00022692"/>
    </source>
</evidence>
<comment type="similarity">
    <text evidence="3 13">Belongs to the cytochrome P450 family.</text>
</comment>
<dbReference type="GO" id="GO:0016705">
    <property type="term" value="F:oxidoreductase activity, acting on paired donors, with incorporation or reduction of molecular oxygen"/>
    <property type="evidence" value="ECO:0007669"/>
    <property type="project" value="InterPro"/>
</dbReference>
<evidence type="ECO:0000256" key="9">
    <source>
        <dbReference type="ARBA" id="ARBA00023004"/>
    </source>
</evidence>
<protein>
    <submittedName>
        <fullName evidence="15">Putative cytochrome P450</fullName>
    </submittedName>
</protein>
<dbReference type="InterPro" id="IPR050651">
    <property type="entry name" value="Plant_Cytochrome_P450_Monoox"/>
</dbReference>
<evidence type="ECO:0000256" key="4">
    <source>
        <dbReference type="ARBA" id="ARBA00022617"/>
    </source>
</evidence>
<keyword evidence="4 12" id="KW-0349">Heme</keyword>
<dbReference type="GO" id="GO:0016020">
    <property type="term" value="C:membrane"/>
    <property type="evidence" value="ECO:0007669"/>
    <property type="project" value="UniProtKB-SubCell"/>
</dbReference>
<keyword evidence="10 13" id="KW-0503">Monooxygenase</keyword>
<keyword evidence="6 12" id="KW-0479">Metal-binding</keyword>
<evidence type="ECO:0000256" key="8">
    <source>
        <dbReference type="ARBA" id="ARBA00023002"/>
    </source>
</evidence>
<evidence type="ECO:0000256" key="14">
    <source>
        <dbReference type="SAM" id="Phobius"/>
    </source>
</evidence>
<keyword evidence="5 14" id="KW-0812">Transmembrane</keyword>
<reference evidence="15 16" key="1">
    <citation type="journal article" date="2018" name="Nat. Genet.">
        <title>The Rosa genome provides new insights in the design of modern roses.</title>
        <authorList>
            <person name="Bendahmane M."/>
        </authorList>
    </citation>
    <scope>NUCLEOTIDE SEQUENCE [LARGE SCALE GENOMIC DNA]</scope>
    <source>
        <strain evidence="16">cv. Old Blush</strain>
    </source>
</reference>
<dbReference type="Gramene" id="PRQ26954">
    <property type="protein sequence ID" value="PRQ26954"/>
    <property type="gene ID" value="RchiOBHm_Chr6g0300161"/>
</dbReference>
<accession>A0A2P6PYF5</accession>
<feature type="binding site" description="axial binding residue" evidence="12">
    <location>
        <position position="490"/>
    </location>
    <ligand>
        <name>heme</name>
        <dbReference type="ChEBI" id="CHEBI:30413"/>
    </ligand>
    <ligandPart>
        <name>Fe</name>
        <dbReference type="ChEBI" id="CHEBI:18248"/>
    </ligandPart>
</feature>
<dbReference type="PRINTS" id="PR00463">
    <property type="entry name" value="EP450I"/>
</dbReference>
<keyword evidence="8 13" id="KW-0560">Oxidoreductase</keyword>
<gene>
    <name evidence="15" type="ORF">RchiOBHm_Chr6g0300161</name>
</gene>
<evidence type="ECO:0000313" key="16">
    <source>
        <dbReference type="Proteomes" id="UP000238479"/>
    </source>
</evidence>
<dbReference type="GO" id="GO:0020037">
    <property type="term" value="F:heme binding"/>
    <property type="evidence" value="ECO:0007669"/>
    <property type="project" value="InterPro"/>
</dbReference>
<dbReference type="Proteomes" id="UP000238479">
    <property type="component" value="Chromosome 6"/>
</dbReference>
<evidence type="ECO:0000256" key="13">
    <source>
        <dbReference type="RuleBase" id="RU000461"/>
    </source>
</evidence>
<dbReference type="PANTHER" id="PTHR47947">
    <property type="entry name" value="CYTOCHROME P450 82C3-RELATED"/>
    <property type="match status" value="1"/>
</dbReference>
<dbReference type="Pfam" id="PF00067">
    <property type="entry name" value="p450"/>
    <property type="match status" value="1"/>
</dbReference>
<evidence type="ECO:0000256" key="7">
    <source>
        <dbReference type="ARBA" id="ARBA00022989"/>
    </source>
</evidence>
<dbReference type="InterPro" id="IPR036396">
    <property type="entry name" value="Cyt_P450_sf"/>
</dbReference>
<keyword evidence="7 14" id="KW-1133">Transmembrane helix</keyword>
<evidence type="ECO:0000256" key="2">
    <source>
        <dbReference type="ARBA" id="ARBA00004370"/>
    </source>
</evidence>
<evidence type="ECO:0000256" key="11">
    <source>
        <dbReference type="ARBA" id="ARBA00023136"/>
    </source>
</evidence>
<keyword evidence="16" id="KW-1185">Reference proteome</keyword>
<dbReference type="Gene3D" id="1.10.630.10">
    <property type="entry name" value="Cytochrome P450"/>
    <property type="match status" value="1"/>
</dbReference>
<dbReference type="CDD" id="cd20654">
    <property type="entry name" value="CYP82"/>
    <property type="match status" value="1"/>
</dbReference>
<dbReference type="GO" id="GO:0004497">
    <property type="term" value="F:monooxygenase activity"/>
    <property type="evidence" value="ECO:0007669"/>
    <property type="project" value="UniProtKB-KW"/>
</dbReference>
<dbReference type="AlphaFoldDB" id="A0A2P6PYF5"/>
<dbReference type="InterPro" id="IPR002401">
    <property type="entry name" value="Cyt_P450_E_grp-I"/>
</dbReference>
<dbReference type="GO" id="GO:0005506">
    <property type="term" value="F:iron ion binding"/>
    <property type="evidence" value="ECO:0007669"/>
    <property type="project" value="InterPro"/>
</dbReference>